<proteinExistence type="predicted"/>
<dbReference type="SUPFAM" id="SSF48452">
    <property type="entry name" value="TPR-like"/>
    <property type="match status" value="3"/>
</dbReference>
<evidence type="ECO:0008006" key="3">
    <source>
        <dbReference type="Google" id="ProtNLM"/>
    </source>
</evidence>
<organism evidence="1 2">
    <name type="scientific">Blastococcus tunisiensis</name>
    <dbReference type="NCBI Taxonomy" id="1798228"/>
    <lineage>
        <taxon>Bacteria</taxon>
        <taxon>Bacillati</taxon>
        <taxon>Actinomycetota</taxon>
        <taxon>Actinomycetes</taxon>
        <taxon>Geodermatophilales</taxon>
        <taxon>Geodermatophilaceae</taxon>
        <taxon>Blastococcus</taxon>
    </lineage>
</organism>
<keyword evidence="2" id="KW-1185">Reference proteome</keyword>
<dbReference type="OrthoDB" id="56388at2"/>
<sequence>MARDRSVRKLLSQVEEMPFGFAKTAVAEEAVRVADAANDLDGSFAAREALASAAMHGGEPQKALVAVTWCLAQLDAHPDRFDRHGTYWALKWLPTTLVDLPDMPLEEIDRVIREAERRYAAIGEGADAIAKLRWVIPECTGRIAEAVEAHRAWRLLPRSEYSDCRACDVSGEISLALDAGRPERALDLARPLLAGRLECAEEPARALAKLLAPLRALGSDEEAERLHVWGLRLSRGNPSLVSTQSQHVLHLLRTGRLPEALDLVVELVDVCDRGLFDVMARLDAVSAAAAVLTAWDEAGAGELSRRPADRAGDAAALAAALAAEAREVAAAFDRRNGTEHVGRSVEERLATRPTAVVDPLPASPMSVVVPSPVRTAAAPFAAEPLPGADDPGEDDPVALLTRAREPRGSAAQRHEFAERALAAFERAGDRAGTARARRVVAEGLLRLDRVEEAAATFERAIEELAEDPHQLLLAALSRARVAVGRTGEPAGEEAQHFLAVVRAAAAADPAGDQARGRVLLLEAEWAVLACAEAEGELPPDDTVERFAEARRLLADDPEDVAQAWETEAWARSVAGDLTGARRAAEAAWRLATESGRDVDLRAAAEVLVPLLVAEEAHDRAIDVLAIAQRADEQLGDLGEAARSALARAELLVGSDRAEEGLAAAFAGIDLHLAAGERDCAAWGRLTAARIFRDLDRDQNAADLLDELLEQAAEDGDPELEGAVAHDLAMLNGEFGLLDEALTLAERAIRVFGTEHPGGRARAYRTLAQVHEARDELPQAVAAGVSCLSHLDEDEDLPFASEVRHEHGERLVRAGMAERSLELFDVAEAGYRTVGEDVAAAAVDLARADAFAALGRRDDALAAARRAFSVGAAEDAPGLRAEALWALAAHDEPDAQRYAVALTAYEDAGAPPEQLEQLAAQRDAALRRGRSRWRRR</sequence>
<dbReference type="STRING" id="1798228.SAMN05216574_12211"/>
<evidence type="ECO:0000313" key="1">
    <source>
        <dbReference type="EMBL" id="SFF66926.1"/>
    </source>
</evidence>
<reference evidence="2" key="1">
    <citation type="submission" date="2016-10" db="EMBL/GenBank/DDBJ databases">
        <authorList>
            <person name="Varghese N."/>
            <person name="Submissions S."/>
        </authorList>
    </citation>
    <scope>NUCLEOTIDE SEQUENCE [LARGE SCALE GENOMIC DNA]</scope>
    <source>
        <strain evidence="2">DSM 46838</strain>
    </source>
</reference>
<dbReference type="Gene3D" id="1.25.40.10">
    <property type="entry name" value="Tetratricopeptide repeat domain"/>
    <property type="match status" value="1"/>
</dbReference>
<dbReference type="EMBL" id="FOND01000022">
    <property type="protein sequence ID" value="SFF66926.1"/>
    <property type="molecule type" value="Genomic_DNA"/>
</dbReference>
<dbReference type="RefSeq" id="WP_139228972.1">
    <property type="nucleotide sequence ID" value="NZ_FOND01000022.1"/>
</dbReference>
<protein>
    <recommendedName>
        <fullName evidence="3">Tetratricopeptide repeat-containing protein</fullName>
    </recommendedName>
</protein>
<evidence type="ECO:0000313" key="2">
    <source>
        <dbReference type="Proteomes" id="UP000198589"/>
    </source>
</evidence>
<dbReference type="Proteomes" id="UP000198589">
    <property type="component" value="Unassembled WGS sequence"/>
</dbReference>
<accession>A0A1I2KPS3</accession>
<gene>
    <name evidence="1" type="ORF">SAMN05216574_12211</name>
</gene>
<dbReference type="AlphaFoldDB" id="A0A1I2KPS3"/>
<dbReference type="InterPro" id="IPR011990">
    <property type="entry name" value="TPR-like_helical_dom_sf"/>
</dbReference>
<name>A0A1I2KPS3_9ACTN</name>